<dbReference type="Pfam" id="PF13527">
    <property type="entry name" value="Acetyltransf_9"/>
    <property type="match status" value="1"/>
</dbReference>
<dbReference type="InterPro" id="IPR022902">
    <property type="entry name" value="NAcTrfase_Eis"/>
</dbReference>
<evidence type="ECO:0000256" key="4">
    <source>
        <dbReference type="HAMAP-Rule" id="MF_01812"/>
    </source>
</evidence>
<comment type="subunit">
    <text evidence="4">Homohexamer; trimer of dimers.</text>
</comment>
<proteinExistence type="inferred from homology"/>
<comment type="similarity">
    <text evidence="1 4">Belongs to the acetyltransferase Eis family.</text>
</comment>
<organism evidence="7 8">
    <name type="scientific">Streptomyces olivaceiscleroticus</name>
    <dbReference type="NCBI Taxonomy" id="68245"/>
    <lineage>
        <taxon>Bacteria</taxon>
        <taxon>Bacillati</taxon>
        <taxon>Actinomycetota</taxon>
        <taxon>Actinomycetes</taxon>
        <taxon>Kitasatosporales</taxon>
        <taxon>Streptomycetaceae</taxon>
        <taxon>Streptomyces</taxon>
    </lineage>
</organism>
<evidence type="ECO:0000259" key="6">
    <source>
        <dbReference type="PROSITE" id="PS51186"/>
    </source>
</evidence>
<feature type="binding site" evidence="4">
    <location>
        <begin position="84"/>
        <end position="86"/>
    </location>
    <ligand>
        <name>acetyl-CoA</name>
        <dbReference type="ChEBI" id="CHEBI:57288"/>
    </ligand>
</feature>
<reference evidence="8" key="1">
    <citation type="journal article" date="2019" name="Int. J. Syst. Evol. Microbiol.">
        <title>The Global Catalogue of Microorganisms (GCM) 10K type strain sequencing project: providing services to taxonomists for standard genome sequencing and annotation.</title>
        <authorList>
            <consortium name="The Broad Institute Genomics Platform"/>
            <consortium name="The Broad Institute Genome Sequencing Center for Infectious Disease"/>
            <person name="Wu L."/>
            <person name="Ma J."/>
        </authorList>
    </citation>
    <scope>NUCLEOTIDE SEQUENCE [LARGE SCALE GENOMIC DNA]</scope>
    <source>
        <strain evidence="8">JCM 4805</strain>
    </source>
</reference>
<sequence length="414" mass="45781">MSLEVRAVDEEEFTGWMEAVATGFTRPPGTVTKEEVEFRRGGTDFTRVQGGFDDGRCIATFRSFAQELTVVGGARVPADAVSQVTVSPTHRRRGLLSRMIERDLTAARERGDAVATLIAAEYPIYGRYGFGPATHFTEWRIDVARARLGAGKPGAECGGRVEFVSPAEVRALGPALHDRFRARQHGAVSRDARWWQLATGEVQWPALDWKDPFHAVYRSAAGEVDGLVTYSCDERWEQKQPEQTAYVRKLIAVTPEAERALWHFLCSIDWVWHVRTGERAPDDTLPLLLGDPRAASIEEHADYLWIRPLDVARLLTARTYAVPGSLVLEVTDAAGYAAGRYRLDAGPEGATCTPTTRSADLTLDVRELASLYLGDESATRLAVLGRIQEDRPGALATADALLRAARRPWCPDMF</sequence>
<keyword evidence="8" id="KW-1185">Reference proteome</keyword>
<evidence type="ECO:0000256" key="3">
    <source>
        <dbReference type="ARBA" id="ARBA00023315"/>
    </source>
</evidence>
<comment type="caution">
    <text evidence="7">The sequence shown here is derived from an EMBL/GenBank/DDBJ whole genome shotgun (WGS) entry which is preliminary data.</text>
</comment>
<feature type="active site" description="Proton donor" evidence="4">
    <location>
        <position position="125"/>
    </location>
</feature>
<dbReference type="PANTHER" id="PTHR37817:SF1">
    <property type="entry name" value="N-ACETYLTRANSFERASE EIS"/>
    <property type="match status" value="1"/>
</dbReference>
<feature type="domain" description="N-acetyltransferase" evidence="6">
    <location>
        <begin position="3"/>
        <end position="149"/>
    </location>
</feature>
<keyword evidence="2 4" id="KW-0808">Transferase</keyword>
<name>A0ABP3L206_9ACTN</name>
<feature type="active site" description="Proton acceptor; via carboxylate" evidence="4">
    <location>
        <position position="414"/>
    </location>
</feature>
<dbReference type="PROSITE" id="PS51186">
    <property type="entry name" value="GNAT"/>
    <property type="match status" value="1"/>
</dbReference>
<dbReference type="InterPro" id="IPR016181">
    <property type="entry name" value="Acyl_CoA_acyltransferase"/>
</dbReference>
<dbReference type="PANTHER" id="PTHR37817">
    <property type="entry name" value="N-ACETYLTRANSFERASE EIS"/>
    <property type="match status" value="1"/>
</dbReference>
<dbReference type="InterPro" id="IPR001849">
    <property type="entry name" value="PH_domain"/>
</dbReference>
<dbReference type="InterPro" id="IPR041380">
    <property type="entry name" value="Acetyltransf_17"/>
</dbReference>
<dbReference type="PROSITE" id="PS50003">
    <property type="entry name" value="PH_DOMAIN"/>
    <property type="match status" value="1"/>
</dbReference>
<dbReference type="SUPFAM" id="SSF55718">
    <property type="entry name" value="SCP-like"/>
    <property type="match status" value="1"/>
</dbReference>
<dbReference type="Gene3D" id="3.40.630.30">
    <property type="match status" value="2"/>
</dbReference>
<dbReference type="RefSeq" id="WP_346098852.1">
    <property type="nucleotide sequence ID" value="NZ_BAAABY010000045.1"/>
</dbReference>
<dbReference type="InterPro" id="IPR000182">
    <property type="entry name" value="GNAT_dom"/>
</dbReference>
<evidence type="ECO:0000256" key="1">
    <source>
        <dbReference type="ARBA" id="ARBA00009213"/>
    </source>
</evidence>
<dbReference type="Gene3D" id="3.30.1050.10">
    <property type="entry name" value="SCP2 sterol-binding domain"/>
    <property type="match status" value="1"/>
</dbReference>
<dbReference type="EMBL" id="BAAABY010000045">
    <property type="protein sequence ID" value="GAA0490284.1"/>
    <property type="molecule type" value="Genomic_DNA"/>
</dbReference>
<protein>
    <submittedName>
        <fullName evidence="7">GNAT family N-acetyltransferase</fullName>
    </submittedName>
</protein>
<evidence type="ECO:0000256" key="2">
    <source>
        <dbReference type="ARBA" id="ARBA00022679"/>
    </source>
</evidence>
<feature type="binding site" evidence="4">
    <location>
        <begin position="92"/>
        <end position="97"/>
    </location>
    <ligand>
        <name>acetyl-CoA</name>
        <dbReference type="ChEBI" id="CHEBI:57288"/>
    </ligand>
</feature>
<keyword evidence="3 4" id="KW-0012">Acyltransferase</keyword>
<dbReference type="InterPro" id="IPR025559">
    <property type="entry name" value="Eis_dom"/>
</dbReference>
<dbReference type="HAMAP" id="MF_01812">
    <property type="entry name" value="Eis"/>
    <property type="match status" value="1"/>
</dbReference>
<evidence type="ECO:0000313" key="7">
    <source>
        <dbReference type="EMBL" id="GAA0490284.1"/>
    </source>
</evidence>
<dbReference type="Pfam" id="PF17668">
    <property type="entry name" value="Acetyltransf_17"/>
    <property type="match status" value="1"/>
</dbReference>
<feature type="domain" description="PH" evidence="5">
    <location>
        <begin position="1"/>
        <end position="25"/>
    </location>
</feature>
<dbReference type="InterPro" id="IPR051554">
    <property type="entry name" value="Acetyltransferase_Eis"/>
</dbReference>
<dbReference type="InterPro" id="IPR036527">
    <property type="entry name" value="SCP2_sterol-bd_dom_sf"/>
</dbReference>
<evidence type="ECO:0000313" key="8">
    <source>
        <dbReference type="Proteomes" id="UP001500909"/>
    </source>
</evidence>
<dbReference type="Proteomes" id="UP001500909">
    <property type="component" value="Unassembled WGS sequence"/>
</dbReference>
<gene>
    <name evidence="7" type="ORF">GCM10010361_64490</name>
</gene>
<dbReference type="Pfam" id="PF13530">
    <property type="entry name" value="SCP2_2"/>
    <property type="match status" value="1"/>
</dbReference>
<dbReference type="NCBIfam" id="NF002367">
    <property type="entry name" value="PRK01346.1-4"/>
    <property type="match status" value="1"/>
</dbReference>
<evidence type="ECO:0000259" key="5">
    <source>
        <dbReference type="PROSITE" id="PS50003"/>
    </source>
</evidence>
<dbReference type="SUPFAM" id="SSF55729">
    <property type="entry name" value="Acyl-CoA N-acyltransferases (Nat)"/>
    <property type="match status" value="1"/>
</dbReference>
<comment type="caution">
    <text evidence="4">Lacks conserved residue(s) required for the propagation of feature annotation.</text>
</comment>
<accession>A0ABP3L206</accession>